<evidence type="ECO:0000256" key="1">
    <source>
        <dbReference type="SAM" id="MobiDB-lite"/>
    </source>
</evidence>
<reference evidence="2" key="1">
    <citation type="journal article" date="2020" name="bioRxiv">
        <title>Comparative genomics of Chlamydomonas.</title>
        <authorList>
            <person name="Craig R.J."/>
            <person name="Hasan A.R."/>
            <person name="Ness R.W."/>
            <person name="Keightley P.D."/>
        </authorList>
    </citation>
    <scope>NUCLEOTIDE SEQUENCE</scope>
    <source>
        <strain evidence="2">CCAP 11/70</strain>
    </source>
</reference>
<gene>
    <name evidence="2" type="ORF">HYH03_015614</name>
</gene>
<dbReference type="Proteomes" id="UP000612055">
    <property type="component" value="Unassembled WGS sequence"/>
</dbReference>
<dbReference type="OrthoDB" id="541154at2759"/>
<dbReference type="InterPro" id="IPR011009">
    <property type="entry name" value="Kinase-like_dom_sf"/>
</dbReference>
<keyword evidence="3" id="KW-1185">Reference proteome</keyword>
<name>A0A835XJ25_9CHLO</name>
<dbReference type="InterPro" id="IPR008266">
    <property type="entry name" value="Tyr_kinase_AS"/>
</dbReference>
<feature type="compositionally biased region" description="Pro residues" evidence="1">
    <location>
        <begin position="611"/>
        <end position="621"/>
    </location>
</feature>
<feature type="compositionally biased region" description="Low complexity" evidence="1">
    <location>
        <begin position="622"/>
        <end position="639"/>
    </location>
</feature>
<evidence type="ECO:0000313" key="3">
    <source>
        <dbReference type="Proteomes" id="UP000612055"/>
    </source>
</evidence>
<feature type="region of interest" description="Disordered" evidence="1">
    <location>
        <begin position="543"/>
        <end position="564"/>
    </location>
</feature>
<dbReference type="GO" id="GO:0004672">
    <property type="term" value="F:protein kinase activity"/>
    <property type="evidence" value="ECO:0007669"/>
    <property type="project" value="InterPro"/>
</dbReference>
<dbReference type="AlphaFoldDB" id="A0A835XJ25"/>
<accession>A0A835XJ25</accession>
<comment type="caution">
    <text evidence="2">The sequence shown here is derived from an EMBL/GenBank/DDBJ whole genome shotgun (WGS) entry which is preliminary data.</text>
</comment>
<feature type="compositionally biased region" description="Pro residues" evidence="1">
    <location>
        <begin position="690"/>
        <end position="703"/>
    </location>
</feature>
<dbReference type="PANTHER" id="PTHR37171">
    <property type="entry name" value="SERINE/THREONINE-PROTEIN KINASE YRZF-RELATED"/>
    <property type="match status" value="1"/>
</dbReference>
<evidence type="ECO:0008006" key="4">
    <source>
        <dbReference type="Google" id="ProtNLM"/>
    </source>
</evidence>
<dbReference type="InterPro" id="IPR052396">
    <property type="entry name" value="Meiotic_Drive_Suppr_Kinase"/>
</dbReference>
<evidence type="ECO:0000313" key="2">
    <source>
        <dbReference type="EMBL" id="KAG2485642.1"/>
    </source>
</evidence>
<dbReference type="PANTHER" id="PTHR37171:SF1">
    <property type="entry name" value="SERINE_THREONINE-PROTEIN KINASE YRZF-RELATED"/>
    <property type="match status" value="1"/>
</dbReference>
<feature type="compositionally biased region" description="Low complexity" evidence="1">
    <location>
        <begin position="669"/>
        <end position="689"/>
    </location>
</feature>
<dbReference type="Gene3D" id="1.10.510.10">
    <property type="entry name" value="Transferase(Phosphotransferase) domain 1"/>
    <property type="match status" value="1"/>
</dbReference>
<dbReference type="PROSITE" id="PS00109">
    <property type="entry name" value="PROTEIN_KINASE_TYR"/>
    <property type="match status" value="1"/>
</dbReference>
<feature type="region of interest" description="Disordered" evidence="1">
    <location>
        <begin position="319"/>
        <end position="353"/>
    </location>
</feature>
<dbReference type="SUPFAM" id="SSF56112">
    <property type="entry name" value="Protein kinase-like (PK-like)"/>
    <property type="match status" value="1"/>
</dbReference>
<organism evidence="2 3">
    <name type="scientific">Edaphochlamys debaryana</name>
    <dbReference type="NCBI Taxonomy" id="47281"/>
    <lineage>
        <taxon>Eukaryota</taxon>
        <taxon>Viridiplantae</taxon>
        <taxon>Chlorophyta</taxon>
        <taxon>core chlorophytes</taxon>
        <taxon>Chlorophyceae</taxon>
        <taxon>CS clade</taxon>
        <taxon>Chlamydomonadales</taxon>
        <taxon>Chlamydomonadales incertae sedis</taxon>
        <taxon>Edaphochlamys</taxon>
    </lineage>
</organism>
<protein>
    <recommendedName>
        <fullName evidence="4">Protein kinase domain-containing protein</fullName>
    </recommendedName>
</protein>
<feature type="compositionally biased region" description="Gly residues" evidence="1">
    <location>
        <begin position="544"/>
        <end position="555"/>
    </location>
</feature>
<dbReference type="EMBL" id="JAEHOE010000125">
    <property type="protein sequence ID" value="KAG2485642.1"/>
    <property type="molecule type" value="Genomic_DNA"/>
</dbReference>
<proteinExistence type="predicted"/>
<feature type="region of interest" description="Disordered" evidence="1">
    <location>
        <begin position="607"/>
        <end position="722"/>
    </location>
</feature>
<sequence>MSAELKRRPECSALADSSEDAADKEYYRRKELLLREEELVLLKLLASQISPTGPGNGKLAGAEAVPGTLRFASASDFLSTYDPHQLELLPCSSSQTMDVKCTGPSVVAPWHTFDKECRAMLRMLQDGGPVAVVVPEASAASALARLDGSFKATRGANGVTKGMWTNKADFVLESRINKELLVAIEVKTSAVICVPQDSTLPAAYAGADSDSNIVKCVAQLFSYLDVVPYGVLVTDQQLFCMRREVTALLCSPSIPLAGYVHCPAERGRGHPSSAKLLAAACAAAAAGEQLEAAGGRSADSLTAMAALYCMAKMAQQWWARQPPQQPPGGAGQPGSSGDNGADTSRARPPESSLHLTLASCGIRTSEGAQHSAASAAPAPVLRLPAGAESECTSRQLFPGRSFDPRVPDGMPPSLGNACLGVVLQGAVGGRAAAVKLVDLWQGPEGKEALQREVRIYQVLQPLQGVFVPHLLGYGFCDGWQYFLASSLEGPTLSSEEGWALGEEATCAAAFAALDAVHRCGVLHGDIALRNLVLAAQPAGVDGSAAGGAGDGGGGRQPSTTGQQPQLQPRVMLLDFGHAQLVAEAAKERGEEPASLMQRERRELQDELGWEPPSPLPVPLPPVGTGAHAGSGTQAAAASGATGGGGTGGQAQRPQRGMREADTDRGLPGGSAAASEPGPPAAQGRAGPLSALPPPPPPPRPPSGPSGCGQQLQSARPQVPHMPRPLAWIGLNEGRSASGLFLRRIT</sequence>